<keyword evidence="5 7" id="KW-0472">Membrane</keyword>
<evidence type="ECO:0000256" key="7">
    <source>
        <dbReference type="SAM" id="Phobius"/>
    </source>
</evidence>
<evidence type="ECO:0000256" key="1">
    <source>
        <dbReference type="ARBA" id="ARBA00004651"/>
    </source>
</evidence>
<dbReference type="InterPro" id="IPR050833">
    <property type="entry name" value="Poly_Biosynth_Transport"/>
</dbReference>
<keyword evidence="4 7" id="KW-1133">Transmembrane helix</keyword>
<feature type="transmembrane region" description="Helical" evidence="7">
    <location>
        <begin position="384"/>
        <end position="402"/>
    </location>
</feature>
<feature type="transmembrane region" description="Helical" evidence="7">
    <location>
        <begin position="142"/>
        <end position="164"/>
    </location>
</feature>
<evidence type="ECO:0000313" key="9">
    <source>
        <dbReference type="Proteomes" id="UP000654345"/>
    </source>
</evidence>
<evidence type="ECO:0000256" key="5">
    <source>
        <dbReference type="ARBA" id="ARBA00023136"/>
    </source>
</evidence>
<dbReference type="Proteomes" id="UP000654345">
    <property type="component" value="Unassembled WGS sequence"/>
</dbReference>
<feature type="transmembrane region" description="Helical" evidence="7">
    <location>
        <begin position="170"/>
        <end position="190"/>
    </location>
</feature>
<feature type="transmembrane region" description="Helical" evidence="7">
    <location>
        <begin position="12"/>
        <end position="32"/>
    </location>
</feature>
<dbReference type="PANTHER" id="PTHR30250:SF11">
    <property type="entry name" value="O-ANTIGEN TRANSPORTER-RELATED"/>
    <property type="match status" value="1"/>
</dbReference>
<feature type="transmembrane region" description="Helical" evidence="7">
    <location>
        <begin position="250"/>
        <end position="273"/>
    </location>
</feature>
<reference evidence="8 9" key="1">
    <citation type="journal article" date="2021" name="Int. J. Syst. Evol. Microbiol.">
        <title>Reticulibacter mediterranei gen. nov., sp. nov., within the new family Reticulibacteraceae fam. nov., and Ktedonospora formicarum gen. nov., sp. nov., Ktedonobacter robiniae sp. nov., Dictyobacter formicarum sp. nov. and Dictyobacter arantiisoli sp. nov., belonging to the class Ktedonobacteria.</title>
        <authorList>
            <person name="Yabe S."/>
            <person name="Zheng Y."/>
            <person name="Wang C.M."/>
            <person name="Sakai Y."/>
            <person name="Abe K."/>
            <person name="Yokota A."/>
            <person name="Donadio S."/>
            <person name="Cavaletti L."/>
            <person name="Monciardini P."/>
        </authorList>
    </citation>
    <scope>NUCLEOTIDE SEQUENCE [LARGE SCALE GENOMIC DNA]</scope>
    <source>
        <strain evidence="8 9">SOSP1-30</strain>
    </source>
</reference>
<feature type="transmembrane region" description="Helical" evidence="7">
    <location>
        <begin position="44"/>
        <end position="64"/>
    </location>
</feature>
<evidence type="ECO:0000256" key="3">
    <source>
        <dbReference type="ARBA" id="ARBA00022692"/>
    </source>
</evidence>
<feature type="transmembrane region" description="Helical" evidence="7">
    <location>
        <begin position="359"/>
        <end position="378"/>
    </location>
</feature>
<evidence type="ECO:0000256" key="6">
    <source>
        <dbReference type="SAM" id="MobiDB-lite"/>
    </source>
</evidence>
<dbReference type="Pfam" id="PF01943">
    <property type="entry name" value="Polysacc_synt"/>
    <property type="match status" value="1"/>
</dbReference>
<evidence type="ECO:0000256" key="2">
    <source>
        <dbReference type="ARBA" id="ARBA00022475"/>
    </source>
</evidence>
<dbReference type="CDD" id="cd13128">
    <property type="entry name" value="MATE_Wzx_like"/>
    <property type="match status" value="1"/>
</dbReference>
<accession>A0ABQ3UIC0</accession>
<organism evidence="8 9">
    <name type="scientific">Ktedonobacter robiniae</name>
    <dbReference type="NCBI Taxonomy" id="2778365"/>
    <lineage>
        <taxon>Bacteria</taxon>
        <taxon>Bacillati</taxon>
        <taxon>Chloroflexota</taxon>
        <taxon>Ktedonobacteria</taxon>
        <taxon>Ktedonobacterales</taxon>
        <taxon>Ktedonobacteraceae</taxon>
        <taxon>Ktedonobacter</taxon>
    </lineage>
</organism>
<feature type="transmembrane region" description="Helical" evidence="7">
    <location>
        <begin position="114"/>
        <end position="135"/>
    </location>
</feature>
<feature type="transmembrane region" description="Helical" evidence="7">
    <location>
        <begin position="440"/>
        <end position="461"/>
    </location>
</feature>
<feature type="transmembrane region" description="Helical" evidence="7">
    <location>
        <begin position="85"/>
        <end position="108"/>
    </location>
</feature>
<feature type="transmembrane region" description="Helical" evidence="7">
    <location>
        <begin position="330"/>
        <end position="352"/>
    </location>
</feature>
<keyword evidence="2" id="KW-1003">Cell membrane</keyword>
<keyword evidence="9" id="KW-1185">Reference proteome</keyword>
<feature type="transmembrane region" description="Helical" evidence="7">
    <location>
        <begin position="210"/>
        <end position="230"/>
    </location>
</feature>
<keyword evidence="3 7" id="KW-0812">Transmembrane</keyword>
<name>A0ABQ3UIC0_9CHLR</name>
<dbReference type="EMBL" id="BNJG01000001">
    <property type="protein sequence ID" value="GHO52464.1"/>
    <property type="molecule type" value="Genomic_DNA"/>
</dbReference>
<comment type="subcellular location">
    <subcellularLocation>
        <location evidence="1">Cell membrane</location>
        <topology evidence="1">Multi-pass membrane protein</topology>
    </subcellularLocation>
</comment>
<gene>
    <name evidence="8" type="ORF">KSB_09390</name>
</gene>
<feature type="transmembrane region" description="Helical" evidence="7">
    <location>
        <begin position="414"/>
        <end position="434"/>
    </location>
</feature>
<dbReference type="InterPro" id="IPR002797">
    <property type="entry name" value="Polysacc_synth"/>
</dbReference>
<protein>
    <submittedName>
        <fullName evidence="8">Polysaccharide biosynthesis protein</fullName>
    </submittedName>
</protein>
<sequence>MDKLRRVVGSTAISLLGQAITWTSTFLLTIAYGRFLGAFKFGELYFALSFVMLIGFPMEFGFNQQITRDVAQDHSKALSYLSNSLLLKSLFWLILYAFTLLFCHLVGYDDEQSKLIMICGISLLSGSTSNTFAALHYAFGNVLFPVIGTILEKGLAALIGYLVLKTGGTVQMMALVLLVSSAVNAFWQALCYYRKAGLRFRFDWATSRSLLRTSIPFIVSGAIGVIYYRIDTLFLQFFTNTTVVGWYGAGYRLFDTLVFLPSLIINPIMAPIYANLTLVSQEQLKIAIAKSFNFLLFFVLPITTALIVAAPTIIGVLYHNPDFQHTIPALQALAPGLVFLYINTVIVSVIISTRQEKKITITATIALVFNLALNFVLIPRFLHVGAALTTTLTEFLLLCINIRYIPRQAFSFESLVVASKAFLASVIMGVVLWLLRFQTIYLLLPAGACTYLAVALLFRTIPPEDLRMLQMAIRHKSRSAPAVEELLTETIAVETLVTEFDEATLPRLRAIQLPTTSKEETTPSRRLQRKRRNESRLAGGEIV</sequence>
<proteinExistence type="predicted"/>
<evidence type="ECO:0000256" key="4">
    <source>
        <dbReference type="ARBA" id="ARBA00022989"/>
    </source>
</evidence>
<dbReference type="PANTHER" id="PTHR30250">
    <property type="entry name" value="PST FAMILY PREDICTED COLANIC ACID TRANSPORTER"/>
    <property type="match status" value="1"/>
</dbReference>
<evidence type="ECO:0000313" key="8">
    <source>
        <dbReference type="EMBL" id="GHO52464.1"/>
    </source>
</evidence>
<comment type="caution">
    <text evidence="8">The sequence shown here is derived from an EMBL/GenBank/DDBJ whole genome shotgun (WGS) entry which is preliminary data.</text>
</comment>
<feature type="region of interest" description="Disordered" evidence="6">
    <location>
        <begin position="515"/>
        <end position="543"/>
    </location>
</feature>
<dbReference type="RefSeq" id="WP_201369371.1">
    <property type="nucleotide sequence ID" value="NZ_BNJG01000001.1"/>
</dbReference>
<feature type="transmembrane region" description="Helical" evidence="7">
    <location>
        <begin position="294"/>
        <end position="318"/>
    </location>
</feature>